<dbReference type="Proteomes" id="UP001218188">
    <property type="component" value="Unassembled WGS sequence"/>
</dbReference>
<dbReference type="AlphaFoldDB" id="A0AAD6WUQ8"/>
<organism evidence="2 3">
    <name type="scientific">Mycena alexandri</name>
    <dbReference type="NCBI Taxonomy" id="1745969"/>
    <lineage>
        <taxon>Eukaryota</taxon>
        <taxon>Fungi</taxon>
        <taxon>Dikarya</taxon>
        <taxon>Basidiomycota</taxon>
        <taxon>Agaricomycotina</taxon>
        <taxon>Agaricomycetes</taxon>
        <taxon>Agaricomycetidae</taxon>
        <taxon>Agaricales</taxon>
        <taxon>Marasmiineae</taxon>
        <taxon>Mycenaceae</taxon>
        <taxon>Mycena</taxon>
    </lineage>
</organism>
<proteinExistence type="predicted"/>
<evidence type="ECO:0000256" key="1">
    <source>
        <dbReference type="SAM" id="SignalP"/>
    </source>
</evidence>
<feature type="chain" id="PRO_5042158829" evidence="1">
    <location>
        <begin position="26"/>
        <end position="103"/>
    </location>
</feature>
<keyword evidence="3" id="KW-1185">Reference proteome</keyword>
<feature type="signal peptide" evidence="1">
    <location>
        <begin position="1"/>
        <end position="25"/>
    </location>
</feature>
<evidence type="ECO:0000313" key="2">
    <source>
        <dbReference type="EMBL" id="KAJ7021744.1"/>
    </source>
</evidence>
<name>A0AAD6WUQ8_9AGAR</name>
<sequence>MEWQAKSRLKFFGFNLLLGFNSVDLLPESSPIYPTPAIIELNLVSSPRRISRRFISTPLYAYATSNSTRRYIWLSCGKFSSIRTHLVLTIVTLGSNVIWVPVN</sequence>
<accession>A0AAD6WUQ8</accession>
<gene>
    <name evidence="2" type="ORF">C8F04DRAFT_260258</name>
</gene>
<evidence type="ECO:0000313" key="3">
    <source>
        <dbReference type="Proteomes" id="UP001218188"/>
    </source>
</evidence>
<keyword evidence="1" id="KW-0732">Signal</keyword>
<protein>
    <submittedName>
        <fullName evidence="2">Uncharacterized protein</fullName>
    </submittedName>
</protein>
<reference evidence="2" key="1">
    <citation type="submission" date="2023-03" db="EMBL/GenBank/DDBJ databases">
        <title>Massive genome expansion in bonnet fungi (Mycena s.s.) driven by repeated elements and novel gene families across ecological guilds.</title>
        <authorList>
            <consortium name="Lawrence Berkeley National Laboratory"/>
            <person name="Harder C.B."/>
            <person name="Miyauchi S."/>
            <person name="Viragh M."/>
            <person name="Kuo A."/>
            <person name="Thoen E."/>
            <person name="Andreopoulos B."/>
            <person name="Lu D."/>
            <person name="Skrede I."/>
            <person name="Drula E."/>
            <person name="Henrissat B."/>
            <person name="Morin E."/>
            <person name="Kohler A."/>
            <person name="Barry K."/>
            <person name="LaButti K."/>
            <person name="Morin E."/>
            <person name="Salamov A."/>
            <person name="Lipzen A."/>
            <person name="Mereny Z."/>
            <person name="Hegedus B."/>
            <person name="Baldrian P."/>
            <person name="Stursova M."/>
            <person name="Weitz H."/>
            <person name="Taylor A."/>
            <person name="Grigoriev I.V."/>
            <person name="Nagy L.G."/>
            <person name="Martin F."/>
            <person name="Kauserud H."/>
        </authorList>
    </citation>
    <scope>NUCLEOTIDE SEQUENCE</scope>
    <source>
        <strain evidence="2">CBHHK200</strain>
    </source>
</reference>
<dbReference type="EMBL" id="JARJCM010000224">
    <property type="protein sequence ID" value="KAJ7021744.1"/>
    <property type="molecule type" value="Genomic_DNA"/>
</dbReference>
<comment type="caution">
    <text evidence="2">The sequence shown here is derived from an EMBL/GenBank/DDBJ whole genome shotgun (WGS) entry which is preliminary data.</text>
</comment>